<evidence type="ECO:0000313" key="2">
    <source>
        <dbReference type="Proteomes" id="UP000724584"/>
    </source>
</evidence>
<comment type="caution">
    <text evidence="1">The sequence shown here is derived from an EMBL/GenBank/DDBJ whole genome shotgun (WGS) entry which is preliminary data.</text>
</comment>
<gene>
    <name evidence="1" type="ORF">F5144DRAFT_633043</name>
</gene>
<dbReference type="Proteomes" id="UP000724584">
    <property type="component" value="Unassembled WGS sequence"/>
</dbReference>
<keyword evidence="2" id="KW-1185">Reference proteome</keyword>
<name>A0ACB7P1K1_9PEZI</name>
<sequence>MSSYRYGRPALKHSVDVQLQTAFSDGNWNTVIRLAAKRAATLKDPYYEAIKMCAEAQLDGTAEKCAALVAIDELVKNKKTPDIDTIELYEWACRDFFDYEVEYADTLGPLRARWAKANPGSPLAVQCVQACLEKWDLVSAQQIATSLDKAYANTADRRYMFWNITLTYLLSISPQCTDASRKVYSLLAVRHLERAADLTENSAKLEATDRGLLTEEEVCLYYRVMHNHGTKEEYVSRLKSPKLGAISQLKEGRKVLFCEALDALETWGEWDLIYNLCREALTLGLEGGTSPFFVCDLQTWRKFVSAASKVADSESALGEVQAILKRYIDIKDTASAMYKKNLSLALLETTFRLPATVLNDSSENSGLLPRVVQIGLFLDQYFERLSAFDDVKGYVAELNFEEIKALMEDVLPKMLDEDANKGRKTVLNALVCRLRYLLSTCPQTLSPQPAAAEGEAQSKPFQCLFCSQPTDLPCEPCLKKLVVDASAAYTQITSDKELVDSIPRLDKDPRLDLALVMGNSLLKLSGLRPRTADASQSLWQSVEPGLFLQAVLLLDTQLNETPGDTELRLLLVQLYLLLGCASYAYRLWTPLDVKRTIQDSLSPLFFDRISTVSPGLFQGGRPLMEPLRTFYKNNLTDKAPVRIWDAFSAGSYTSILDMINHDSSLRRSCTLMMTLVEERRAIRCYGGKIDCEIEQHPLTENIEDGTTLVSKTDYGPFPNLESLHGPPIHEYLRLGPGLSNERSQLAFLSEQYLDLLLYKPPKDYKPAKQAEAALRDREYTLETLSRLSNSLTDFLHQPSTPSRLTPSETSYYSTISLLSAALLIALSTPRADPLPKTLSLLTTSIKSALTTLRTTFPSPTTPPSTNPTPIHSTTPPSLTSLPILSTIRTTALAIRHSAAFVLAAHDRELARDRSGRSGVHRDALAEMRALDAVAGKVLGEVRGWVLRLKEVLGEGGWLDWGLGVVFPEEEGDSVEGGNGEGVVGLGEVGRAVEEVVAGRAGAEEWVGKVVESWREGVKGWGMVKME</sequence>
<accession>A0ACB7P1K1</accession>
<reference evidence="1 2" key="1">
    <citation type="journal article" date="2021" name="Nat. Commun.">
        <title>Genetic determinants of endophytism in the Arabidopsis root mycobiome.</title>
        <authorList>
            <person name="Mesny F."/>
            <person name="Miyauchi S."/>
            <person name="Thiergart T."/>
            <person name="Pickel B."/>
            <person name="Atanasova L."/>
            <person name="Karlsson M."/>
            <person name="Huettel B."/>
            <person name="Barry K.W."/>
            <person name="Haridas S."/>
            <person name="Chen C."/>
            <person name="Bauer D."/>
            <person name="Andreopoulos W."/>
            <person name="Pangilinan J."/>
            <person name="LaButti K."/>
            <person name="Riley R."/>
            <person name="Lipzen A."/>
            <person name="Clum A."/>
            <person name="Drula E."/>
            <person name="Henrissat B."/>
            <person name="Kohler A."/>
            <person name="Grigoriev I.V."/>
            <person name="Martin F.M."/>
            <person name="Hacquard S."/>
        </authorList>
    </citation>
    <scope>NUCLEOTIDE SEQUENCE [LARGE SCALE GENOMIC DNA]</scope>
    <source>
        <strain evidence="1 2">MPI-SDFR-AT-0079</strain>
    </source>
</reference>
<proteinExistence type="predicted"/>
<protein>
    <submittedName>
        <fullName evidence="1">N-acetyltransferase B complex non catalytic subunit-domain-containing protein</fullName>
    </submittedName>
</protein>
<evidence type="ECO:0000313" key="1">
    <source>
        <dbReference type="EMBL" id="KAH6623762.1"/>
    </source>
</evidence>
<dbReference type="EMBL" id="JAGIZQ010000006">
    <property type="protein sequence ID" value="KAH6623762.1"/>
    <property type="molecule type" value="Genomic_DNA"/>
</dbReference>
<organism evidence="1 2">
    <name type="scientific">Chaetomium tenue</name>
    <dbReference type="NCBI Taxonomy" id="1854479"/>
    <lineage>
        <taxon>Eukaryota</taxon>
        <taxon>Fungi</taxon>
        <taxon>Dikarya</taxon>
        <taxon>Ascomycota</taxon>
        <taxon>Pezizomycotina</taxon>
        <taxon>Sordariomycetes</taxon>
        <taxon>Sordariomycetidae</taxon>
        <taxon>Sordariales</taxon>
        <taxon>Chaetomiaceae</taxon>
        <taxon>Chaetomium</taxon>
    </lineage>
</organism>